<accession>A0ABW4BI50</accession>
<reference evidence="2" key="1">
    <citation type="journal article" date="2019" name="Int. J. Syst. Evol. Microbiol.">
        <title>The Global Catalogue of Microorganisms (GCM) 10K type strain sequencing project: providing services to taxonomists for standard genome sequencing and annotation.</title>
        <authorList>
            <consortium name="The Broad Institute Genomics Platform"/>
            <consortium name="The Broad Institute Genome Sequencing Center for Infectious Disease"/>
            <person name="Wu L."/>
            <person name="Ma J."/>
        </authorList>
    </citation>
    <scope>NUCLEOTIDE SEQUENCE [LARGE SCALE GENOMIC DNA]</scope>
    <source>
        <strain evidence="2">CCM 9110</strain>
    </source>
</reference>
<gene>
    <name evidence="1" type="ORF">ACFQ41_11215</name>
</gene>
<evidence type="ECO:0000313" key="1">
    <source>
        <dbReference type="EMBL" id="MFD1399879.1"/>
    </source>
</evidence>
<comment type="caution">
    <text evidence="1">The sequence shown here is derived from an EMBL/GenBank/DDBJ whole genome shotgun (WGS) entry which is preliminary data.</text>
</comment>
<name>A0ABW4BI50_9LACO</name>
<sequence>MTAITRQAIVRCHANGNMEHDFIGTIKKCYENSALVMIEQFDPADRMNARDLLYQAVISKRQMEVLTPGISEQQQLEEDEAAS</sequence>
<dbReference type="RefSeq" id="WP_125582155.1">
    <property type="nucleotide sequence ID" value="NZ_BOLV01000017.1"/>
</dbReference>
<dbReference type="Proteomes" id="UP001597199">
    <property type="component" value="Unassembled WGS sequence"/>
</dbReference>
<evidence type="ECO:0000313" key="2">
    <source>
        <dbReference type="Proteomes" id="UP001597199"/>
    </source>
</evidence>
<organism evidence="1 2">
    <name type="scientific">Lacticaseibacillus suilingensis</name>
    <dbReference type="NCBI Taxonomy" id="2799577"/>
    <lineage>
        <taxon>Bacteria</taxon>
        <taxon>Bacillati</taxon>
        <taxon>Bacillota</taxon>
        <taxon>Bacilli</taxon>
        <taxon>Lactobacillales</taxon>
        <taxon>Lactobacillaceae</taxon>
        <taxon>Lacticaseibacillus</taxon>
    </lineage>
</organism>
<proteinExistence type="predicted"/>
<dbReference type="EMBL" id="JBHTOA010000045">
    <property type="protein sequence ID" value="MFD1399879.1"/>
    <property type="molecule type" value="Genomic_DNA"/>
</dbReference>
<protein>
    <recommendedName>
        <fullName evidence="3">DUF2187 domain-containing protein</fullName>
    </recommendedName>
</protein>
<evidence type="ECO:0008006" key="3">
    <source>
        <dbReference type="Google" id="ProtNLM"/>
    </source>
</evidence>
<keyword evidence="2" id="KW-1185">Reference proteome</keyword>